<feature type="region of interest" description="Disordered" evidence="3">
    <location>
        <begin position="42"/>
        <end position="71"/>
    </location>
</feature>
<dbReference type="CDD" id="cd14438">
    <property type="entry name" value="Hip_N"/>
    <property type="match status" value="1"/>
</dbReference>
<dbReference type="EMBL" id="CH991555">
    <property type="protein sequence ID" value="EDQ88314.1"/>
    <property type="molecule type" value="Genomic_DNA"/>
</dbReference>
<dbReference type="FunCoup" id="A9V239">
    <property type="interactions" value="1278"/>
</dbReference>
<evidence type="ECO:0000256" key="2">
    <source>
        <dbReference type="ARBA" id="ARBA00022803"/>
    </source>
</evidence>
<feature type="region of interest" description="Disordered" evidence="3">
    <location>
        <begin position="394"/>
        <end position="435"/>
    </location>
</feature>
<feature type="domain" description="Hsp70-interacting protein N-terminal" evidence="5">
    <location>
        <begin position="6"/>
        <end position="43"/>
    </location>
</feature>
<dbReference type="Gene3D" id="1.25.40.10">
    <property type="entry name" value="Tetratricopeptide repeat domain"/>
    <property type="match status" value="1"/>
</dbReference>
<evidence type="ECO:0000256" key="1">
    <source>
        <dbReference type="ARBA" id="ARBA00022737"/>
    </source>
</evidence>
<keyword evidence="7" id="KW-1185">Reference proteome</keyword>
<dbReference type="GeneID" id="5892092"/>
<evidence type="ECO:0000259" key="5">
    <source>
        <dbReference type="Pfam" id="PF18253"/>
    </source>
</evidence>
<dbReference type="Gene3D" id="1.10.260.100">
    <property type="match status" value="1"/>
</dbReference>
<feature type="domain" description="STI1/HOP DP" evidence="4">
    <location>
        <begin position="270"/>
        <end position="324"/>
    </location>
</feature>
<dbReference type="STRING" id="81824.A9V239"/>
<organism evidence="6 7">
    <name type="scientific">Monosiga brevicollis</name>
    <name type="common">Choanoflagellate</name>
    <dbReference type="NCBI Taxonomy" id="81824"/>
    <lineage>
        <taxon>Eukaryota</taxon>
        <taxon>Choanoflagellata</taxon>
        <taxon>Craspedida</taxon>
        <taxon>Salpingoecidae</taxon>
        <taxon>Monosiga</taxon>
    </lineage>
</organism>
<sequence length="435" mass="46003">MDGKLVAQMRALVELLQTQPQLVHAPEFDFFRDYLLSLGATLPPTSTPEPEVPLGMDDSPATSEQDAESAEMPADLNLTDVVSQEPAAGPYVPGQPDKVATDAEQEIADAEFSAARRLLSEDPAAALVKINAAIAAAPSARAYALRARIYVAMKLPSYAVQDGAAALSLNSDSAQALKWLGKAHAMLAHWDDAVKYLAAANQIDFDEATAEWLKQAKENVRKIQEFRRSKNAQAPKVAVNLPPGMENHPMRETLEENPELAATFNNLTKNPMLASLMTDPEVVEMLKDPDVLAYLVSIKDNPMSILTNPPSNPKVQGVFQKLMGRFMGGGAAGGAGGAGGLNDLLGGMMGGMGGMGGGPRPGASAPSASAASSFGQRAASRYAAHAQSTKLIGGMRKWSKGMRKSTTGWPKALDGIHSKGKMARPAMNKSTRTLG</sequence>
<dbReference type="GO" id="GO:0046983">
    <property type="term" value="F:protein dimerization activity"/>
    <property type="evidence" value="ECO:0007669"/>
    <property type="project" value="InterPro"/>
</dbReference>
<dbReference type="FunFam" id="6.10.250.3420:FF:000001">
    <property type="entry name" value="Hsc70-interacting protein-like protein"/>
    <property type="match status" value="1"/>
</dbReference>
<dbReference type="KEGG" id="mbr:MONBRDRAFT_32856"/>
<reference evidence="6 7" key="1">
    <citation type="journal article" date="2008" name="Nature">
        <title>The genome of the choanoflagellate Monosiga brevicollis and the origin of metazoans.</title>
        <authorList>
            <consortium name="JGI Sequencing"/>
            <person name="King N."/>
            <person name="Westbrook M.J."/>
            <person name="Young S.L."/>
            <person name="Kuo A."/>
            <person name="Abedin M."/>
            <person name="Chapman J."/>
            <person name="Fairclough S."/>
            <person name="Hellsten U."/>
            <person name="Isogai Y."/>
            <person name="Letunic I."/>
            <person name="Marr M."/>
            <person name="Pincus D."/>
            <person name="Putnam N."/>
            <person name="Rokas A."/>
            <person name="Wright K.J."/>
            <person name="Zuzow R."/>
            <person name="Dirks W."/>
            <person name="Good M."/>
            <person name="Goodstein D."/>
            <person name="Lemons D."/>
            <person name="Li W."/>
            <person name="Lyons J.B."/>
            <person name="Morris A."/>
            <person name="Nichols S."/>
            <person name="Richter D.J."/>
            <person name="Salamov A."/>
            <person name="Bork P."/>
            <person name="Lim W.A."/>
            <person name="Manning G."/>
            <person name="Miller W.T."/>
            <person name="McGinnis W."/>
            <person name="Shapiro H."/>
            <person name="Tjian R."/>
            <person name="Grigoriev I.V."/>
            <person name="Rokhsar D."/>
        </authorList>
    </citation>
    <scope>NUCLEOTIDE SEQUENCE [LARGE SCALE GENOMIC DNA]</scope>
    <source>
        <strain evidence="7">MX1 / ATCC 50154</strain>
    </source>
</reference>
<dbReference type="Pfam" id="PF17830">
    <property type="entry name" value="STI1-HOP_DP"/>
    <property type="match status" value="1"/>
</dbReference>
<name>A9V239_MONBE</name>
<evidence type="ECO:0000313" key="6">
    <source>
        <dbReference type="EMBL" id="EDQ88314.1"/>
    </source>
</evidence>
<gene>
    <name evidence="6" type="ORF">MONBRDRAFT_32856</name>
</gene>
<dbReference type="Pfam" id="PF18253">
    <property type="entry name" value="HipN"/>
    <property type="match status" value="1"/>
</dbReference>
<dbReference type="InterPro" id="IPR034649">
    <property type="entry name" value="Hip_N"/>
</dbReference>
<dbReference type="SUPFAM" id="SSF48452">
    <property type="entry name" value="TPR-like"/>
    <property type="match status" value="1"/>
</dbReference>
<proteinExistence type="predicted"/>
<dbReference type="RefSeq" id="XP_001746907.1">
    <property type="nucleotide sequence ID" value="XM_001746855.1"/>
</dbReference>
<dbReference type="Proteomes" id="UP000001357">
    <property type="component" value="Unassembled WGS sequence"/>
</dbReference>
<dbReference type="PANTHER" id="PTHR45883:SF2">
    <property type="entry name" value="HSC70-INTERACTING PROTEIN"/>
    <property type="match status" value="1"/>
</dbReference>
<dbReference type="InterPro" id="IPR041243">
    <property type="entry name" value="STI1/HOP_DP"/>
</dbReference>
<dbReference type="InParanoid" id="A9V239"/>
<keyword evidence="1" id="KW-0677">Repeat</keyword>
<evidence type="ECO:0000256" key="3">
    <source>
        <dbReference type="SAM" id="MobiDB-lite"/>
    </source>
</evidence>
<accession>A9V239</accession>
<evidence type="ECO:0000313" key="7">
    <source>
        <dbReference type="Proteomes" id="UP000001357"/>
    </source>
</evidence>
<dbReference type="Gene3D" id="6.10.250.3420">
    <property type="match status" value="1"/>
</dbReference>
<dbReference type="GO" id="GO:0030544">
    <property type="term" value="F:Hsp70 protein binding"/>
    <property type="evidence" value="ECO:0000318"/>
    <property type="project" value="GO_Central"/>
</dbReference>
<keyword evidence="2" id="KW-0802">TPR repeat</keyword>
<evidence type="ECO:0008006" key="8">
    <source>
        <dbReference type="Google" id="ProtNLM"/>
    </source>
</evidence>
<dbReference type="eggNOG" id="KOG1308">
    <property type="taxonomic scope" value="Eukaryota"/>
</dbReference>
<dbReference type="AlphaFoldDB" id="A9V239"/>
<evidence type="ECO:0000259" key="4">
    <source>
        <dbReference type="Pfam" id="PF17830"/>
    </source>
</evidence>
<dbReference type="PANTHER" id="PTHR45883">
    <property type="entry name" value="HSC70-INTERACTING PROTEIN"/>
    <property type="match status" value="1"/>
</dbReference>
<dbReference type="InterPro" id="IPR011990">
    <property type="entry name" value="TPR-like_helical_dom_sf"/>
</dbReference>
<protein>
    <recommendedName>
        <fullName evidence="8">STI1 domain-containing protein</fullName>
    </recommendedName>
</protein>